<proteinExistence type="predicted"/>
<sequence length="226" mass="24107">MSVYRRDSVSTSNTAAAPIPVPMHIDTTPNRSLRRCNSFSKVAICRAPVHPSGCPRAMAPPLGLTFAGSMFKISMHQLACEAKASLISQTSMSFTIRLHCFNTAGMATAGPIPITRGGTPLTAYPLQIPRMVRPRFSASALVMTKTAAAPSVVCDEFPAVVFPFLENTGLSLPRISTVVCGRIPSSSVTLPTGTISFLNFPLARARAAFSCEWAAKASRSLRSSPY</sequence>
<evidence type="ECO:0000313" key="2">
    <source>
        <dbReference type="Proteomes" id="UP000291116"/>
    </source>
</evidence>
<accession>A0A448ZCI3</accession>
<dbReference type="OrthoDB" id="10656526at2759"/>
<name>A0A448ZCI3_9STRA</name>
<evidence type="ECO:0000313" key="1">
    <source>
        <dbReference type="EMBL" id="VEU39694.1"/>
    </source>
</evidence>
<reference evidence="1 2" key="1">
    <citation type="submission" date="2019-01" db="EMBL/GenBank/DDBJ databases">
        <authorList>
            <person name="Ferrante I. M."/>
        </authorList>
    </citation>
    <scope>NUCLEOTIDE SEQUENCE [LARGE SCALE GENOMIC DNA]</scope>
    <source>
        <strain evidence="1 2">B856</strain>
    </source>
</reference>
<dbReference type="Proteomes" id="UP000291116">
    <property type="component" value="Unassembled WGS sequence"/>
</dbReference>
<gene>
    <name evidence="1" type="ORF">PSNMU_V1.4_AUG-EV-PASAV3_0065510</name>
</gene>
<dbReference type="EMBL" id="CAACVS010000230">
    <property type="protein sequence ID" value="VEU39694.1"/>
    <property type="molecule type" value="Genomic_DNA"/>
</dbReference>
<organism evidence="1 2">
    <name type="scientific">Pseudo-nitzschia multistriata</name>
    <dbReference type="NCBI Taxonomy" id="183589"/>
    <lineage>
        <taxon>Eukaryota</taxon>
        <taxon>Sar</taxon>
        <taxon>Stramenopiles</taxon>
        <taxon>Ochrophyta</taxon>
        <taxon>Bacillariophyta</taxon>
        <taxon>Bacillariophyceae</taxon>
        <taxon>Bacillariophycidae</taxon>
        <taxon>Bacillariales</taxon>
        <taxon>Bacillariaceae</taxon>
        <taxon>Pseudo-nitzschia</taxon>
    </lineage>
</organism>
<keyword evidence="2" id="KW-1185">Reference proteome</keyword>
<protein>
    <submittedName>
        <fullName evidence="1">Uncharacterized protein</fullName>
    </submittedName>
</protein>
<dbReference type="AlphaFoldDB" id="A0A448ZCI3"/>